<dbReference type="RefSeq" id="WP_124319944.1">
    <property type="nucleotide sequence ID" value="NZ_CP027753.1"/>
</dbReference>
<reference evidence="1 2" key="1">
    <citation type="submission" date="2018-03" db="EMBL/GenBank/DDBJ databases">
        <title>Diversity of phytobeneficial traits revealed by whole-genome analysis of worldwide-isolated phenazine-producing Pseudomonas spp.</title>
        <authorList>
            <person name="Biessy A."/>
            <person name="Novinscak A."/>
            <person name="Blom J."/>
            <person name="Leger G."/>
            <person name="Thomashow L.S."/>
            <person name="Cazorla F.M."/>
            <person name="Josic D."/>
            <person name="Filion M."/>
        </authorList>
    </citation>
    <scope>NUCLEOTIDE SEQUENCE [LARGE SCALE GENOMIC DNA]</scope>
    <source>
        <strain evidence="1 2">B25</strain>
    </source>
</reference>
<accession>A0A3G7TN92</accession>
<evidence type="ECO:0000313" key="1">
    <source>
        <dbReference type="EMBL" id="AZE47749.1"/>
    </source>
</evidence>
<organism evidence="1 2">
    <name type="scientific">Pseudomonas chlororaphis</name>
    <dbReference type="NCBI Taxonomy" id="587753"/>
    <lineage>
        <taxon>Bacteria</taxon>
        <taxon>Pseudomonadati</taxon>
        <taxon>Pseudomonadota</taxon>
        <taxon>Gammaproteobacteria</taxon>
        <taxon>Pseudomonadales</taxon>
        <taxon>Pseudomonadaceae</taxon>
        <taxon>Pseudomonas</taxon>
    </lineage>
</organism>
<protein>
    <submittedName>
        <fullName evidence="1">Uncharacterized protein</fullName>
    </submittedName>
</protein>
<dbReference type="Proteomes" id="UP000268048">
    <property type="component" value="Chromosome"/>
</dbReference>
<dbReference type="EMBL" id="CP027753">
    <property type="protein sequence ID" value="AZE47749.1"/>
    <property type="molecule type" value="Genomic_DNA"/>
</dbReference>
<evidence type="ECO:0000313" key="2">
    <source>
        <dbReference type="Proteomes" id="UP000268048"/>
    </source>
</evidence>
<proteinExistence type="predicted"/>
<dbReference type="AlphaFoldDB" id="A0A3G7TN92"/>
<name>A0A3G7TN92_9PSED</name>
<sequence>MNKTVNTAIDAVTDQLEKFSGPVDRVGHTVERAYKLDQAETPHEAIAVILTEKSKRLGNNNTYAASEVPTMVKLYEDSLKGTLLTAKTTRAVIQVQRDTDGFEGEPKPA</sequence>
<gene>
    <name evidence="1" type="ORF">C4K04_2065</name>
</gene>